<evidence type="ECO:0000259" key="1">
    <source>
        <dbReference type="Pfam" id="PF00112"/>
    </source>
</evidence>
<name>A0A921UWV1_SORBI</name>
<organism evidence="2 3">
    <name type="scientific">Sorghum bicolor</name>
    <name type="common">Sorghum</name>
    <name type="synonym">Sorghum vulgare</name>
    <dbReference type="NCBI Taxonomy" id="4558"/>
    <lineage>
        <taxon>Eukaryota</taxon>
        <taxon>Viridiplantae</taxon>
        <taxon>Streptophyta</taxon>
        <taxon>Embryophyta</taxon>
        <taxon>Tracheophyta</taxon>
        <taxon>Spermatophyta</taxon>
        <taxon>Magnoliopsida</taxon>
        <taxon>Liliopsida</taxon>
        <taxon>Poales</taxon>
        <taxon>Poaceae</taxon>
        <taxon>PACMAD clade</taxon>
        <taxon>Panicoideae</taxon>
        <taxon>Andropogonodae</taxon>
        <taxon>Andropogoneae</taxon>
        <taxon>Sorghinae</taxon>
        <taxon>Sorghum</taxon>
    </lineage>
</organism>
<evidence type="ECO:0000313" key="3">
    <source>
        <dbReference type="Proteomes" id="UP000807115"/>
    </source>
</evidence>
<sequence length="177" mass="19785">MAAATTAADRQRVRDEETPFQLLRHTGVVSKDDYDAAPAGQGFARNVQGLQHYRIQGHRVCYIRPNSLQQRYGRQGNGDPVKDTLKEITSHGPVYGWFVLEGASFSAARHGIYRASPTGHMSDTHAILLYGFGARGRRTSALCYQNNWGRHYHVNGRGLIETNSIVAAIIPHVERNW</sequence>
<dbReference type="GO" id="GO:0008234">
    <property type="term" value="F:cysteine-type peptidase activity"/>
    <property type="evidence" value="ECO:0007669"/>
    <property type="project" value="InterPro"/>
</dbReference>
<reference evidence="2" key="2">
    <citation type="submission" date="2020-10" db="EMBL/GenBank/DDBJ databases">
        <authorList>
            <person name="Cooper E.A."/>
            <person name="Brenton Z.W."/>
            <person name="Flinn B.S."/>
            <person name="Jenkins J."/>
            <person name="Shu S."/>
            <person name="Flowers D."/>
            <person name="Luo F."/>
            <person name="Wang Y."/>
            <person name="Xia P."/>
            <person name="Barry K."/>
            <person name="Daum C."/>
            <person name="Lipzen A."/>
            <person name="Yoshinaga Y."/>
            <person name="Schmutz J."/>
            <person name="Saski C."/>
            <person name="Vermerris W."/>
            <person name="Kresovich S."/>
        </authorList>
    </citation>
    <scope>NUCLEOTIDE SEQUENCE</scope>
</reference>
<dbReference type="EMBL" id="CM027681">
    <property type="protein sequence ID" value="KAG0546445.1"/>
    <property type="molecule type" value="Genomic_DNA"/>
</dbReference>
<dbReference type="OMA" id="NGGRGIM"/>
<gene>
    <name evidence="2" type="ORF">BDA96_02G448100</name>
</gene>
<protein>
    <recommendedName>
        <fullName evidence="1">Peptidase C1A papain C-terminal domain-containing protein</fullName>
    </recommendedName>
</protein>
<dbReference type="Proteomes" id="UP000807115">
    <property type="component" value="Chromosome 2"/>
</dbReference>
<dbReference type="Gramene" id="EER97782">
    <property type="protein sequence ID" value="EER97782"/>
    <property type="gene ID" value="SORBI_3002G427600"/>
</dbReference>
<dbReference type="InterPro" id="IPR000668">
    <property type="entry name" value="Peptidase_C1A_C"/>
</dbReference>
<reference evidence="2" key="1">
    <citation type="journal article" date="2019" name="BMC Genomics">
        <title>A new reference genome for Sorghum bicolor reveals high levels of sequence similarity between sweet and grain genotypes: implications for the genetics of sugar metabolism.</title>
        <authorList>
            <person name="Cooper E.A."/>
            <person name="Brenton Z.W."/>
            <person name="Flinn B.S."/>
            <person name="Jenkins J."/>
            <person name="Shu S."/>
            <person name="Flowers D."/>
            <person name="Luo F."/>
            <person name="Wang Y."/>
            <person name="Xia P."/>
            <person name="Barry K."/>
            <person name="Daum C."/>
            <person name="Lipzen A."/>
            <person name="Yoshinaga Y."/>
            <person name="Schmutz J."/>
            <person name="Saski C."/>
            <person name="Vermerris W."/>
            <person name="Kresovich S."/>
        </authorList>
    </citation>
    <scope>NUCLEOTIDE SEQUENCE</scope>
</reference>
<dbReference type="GO" id="GO:0006508">
    <property type="term" value="P:proteolysis"/>
    <property type="evidence" value="ECO:0007669"/>
    <property type="project" value="InterPro"/>
</dbReference>
<accession>A0A921UWV1</accession>
<dbReference type="SUPFAM" id="SSF54001">
    <property type="entry name" value="Cysteine proteinases"/>
    <property type="match status" value="1"/>
</dbReference>
<dbReference type="Pfam" id="PF00112">
    <property type="entry name" value="Peptidase_C1"/>
    <property type="match status" value="1"/>
</dbReference>
<dbReference type="Gene3D" id="3.90.70.10">
    <property type="entry name" value="Cysteine proteinases"/>
    <property type="match status" value="1"/>
</dbReference>
<evidence type="ECO:0000313" key="2">
    <source>
        <dbReference type="EMBL" id="KAG0546445.1"/>
    </source>
</evidence>
<feature type="domain" description="Peptidase C1A papain C-terminal" evidence="1">
    <location>
        <begin position="24"/>
        <end position="160"/>
    </location>
</feature>
<dbReference type="InterPro" id="IPR038765">
    <property type="entry name" value="Papain-like_cys_pep_sf"/>
</dbReference>
<proteinExistence type="predicted"/>
<comment type="caution">
    <text evidence="2">The sequence shown here is derived from an EMBL/GenBank/DDBJ whole genome shotgun (WGS) entry which is preliminary data.</text>
</comment>
<dbReference type="AlphaFoldDB" id="A0A921UWV1"/>